<keyword evidence="3" id="KW-0963">Cytoplasm</keyword>
<dbReference type="Proteomes" id="UP000014760">
    <property type="component" value="Unassembled WGS sequence"/>
</dbReference>
<reference evidence="6 8" key="2">
    <citation type="journal article" date="2013" name="Nature">
        <title>Insights into bilaterian evolution from three spiralian genomes.</title>
        <authorList>
            <person name="Simakov O."/>
            <person name="Marletaz F."/>
            <person name="Cho S.J."/>
            <person name="Edsinger-Gonzales E."/>
            <person name="Havlak P."/>
            <person name="Hellsten U."/>
            <person name="Kuo D.H."/>
            <person name="Larsson T."/>
            <person name="Lv J."/>
            <person name="Arendt D."/>
            <person name="Savage R."/>
            <person name="Osoegawa K."/>
            <person name="de Jong P."/>
            <person name="Grimwood J."/>
            <person name="Chapman J.A."/>
            <person name="Shapiro H."/>
            <person name="Aerts A."/>
            <person name="Otillar R.P."/>
            <person name="Terry A.Y."/>
            <person name="Boore J.L."/>
            <person name="Grigoriev I.V."/>
            <person name="Lindberg D.R."/>
            <person name="Seaver E.C."/>
            <person name="Weisblat D.A."/>
            <person name="Putnam N.H."/>
            <person name="Rokhsar D.S."/>
        </authorList>
    </citation>
    <scope>NUCLEOTIDE SEQUENCE</scope>
    <source>
        <strain evidence="6 8">I ESC-2004</strain>
    </source>
</reference>
<proteinExistence type="predicted"/>
<gene>
    <name evidence="6" type="ORF">CAPTEDRAFT_164006</name>
</gene>
<dbReference type="GO" id="GO:0005737">
    <property type="term" value="C:cytoplasm"/>
    <property type="evidence" value="ECO:0007669"/>
    <property type="project" value="UniProtKB-SubCell"/>
</dbReference>
<dbReference type="EMBL" id="AMQN01019361">
    <property type="status" value="NOT_ANNOTATED_CDS"/>
    <property type="molecule type" value="Genomic_DNA"/>
</dbReference>
<dbReference type="Pfam" id="PF14580">
    <property type="entry name" value="LRR_9"/>
    <property type="match status" value="1"/>
</dbReference>
<protein>
    <recommendedName>
        <fullName evidence="2">Leucine-rich repeat-containing protein 51</fullName>
    </recommendedName>
</protein>
<organism evidence="6">
    <name type="scientific">Capitella teleta</name>
    <name type="common">Polychaete worm</name>
    <dbReference type="NCBI Taxonomy" id="283909"/>
    <lineage>
        <taxon>Eukaryota</taxon>
        <taxon>Metazoa</taxon>
        <taxon>Spiralia</taxon>
        <taxon>Lophotrochozoa</taxon>
        <taxon>Annelida</taxon>
        <taxon>Polychaeta</taxon>
        <taxon>Sedentaria</taxon>
        <taxon>Scolecida</taxon>
        <taxon>Capitellidae</taxon>
        <taxon>Capitella</taxon>
    </lineage>
</organism>
<dbReference type="AlphaFoldDB" id="R7V2N7"/>
<dbReference type="PANTHER" id="PTHR46545">
    <property type="entry name" value="LEUCINE-RICH REPEAT-CONTAINING PROTEIN 51"/>
    <property type="match status" value="1"/>
</dbReference>
<reference evidence="7" key="3">
    <citation type="submission" date="2015-06" db="UniProtKB">
        <authorList>
            <consortium name="EnsemblMetazoa"/>
        </authorList>
    </citation>
    <scope>IDENTIFICATION</scope>
</reference>
<keyword evidence="5" id="KW-0677">Repeat</keyword>
<accession>R7V2N7</accession>
<dbReference type="OrthoDB" id="676979at2759"/>
<dbReference type="PROSITE" id="PS51450">
    <property type="entry name" value="LRR"/>
    <property type="match status" value="1"/>
</dbReference>
<dbReference type="OMA" id="LWHQSNS"/>
<evidence type="ECO:0000313" key="7">
    <source>
        <dbReference type="EnsemblMetazoa" id="CapteP164006"/>
    </source>
</evidence>
<keyword evidence="8" id="KW-1185">Reference proteome</keyword>
<evidence type="ECO:0000256" key="5">
    <source>
        <dbReference type="ARBA" id="ARBA00022737"/>
    </source>
</evidence>
<dbReference type="Gene3D" id="3.80.10.10">
    <property type="entry name" value="Ribonuclease Inhibitor"/>
    <property type="match status" value="1"/>
</dbReference>
<dbReference type="InterPro" id="IPR001611">
    <property type="entry name" value="Leu-rich_rpt"/>
</dbReference>
<comment type="subcellular location">
    <subcellularLocation>
        <location evidence="1">Cytoplasm</location>
    </subcellularLocation>
</comment>
<dbReference type="STRING" id="283909.R7V2N7"/>
<evidence type="ECO:0000313" key="8">
    <source>
        <dbReference type="Proteomes" id="UP000014760"/>
    </source>
</evidence>
<dbReference type="HOGENOM" id="CLU_095080_1_0_1"/>
<dbReference type="EMBL" id="KB295646">
    <property type="protein sequence ID" value="ELU12804.1"/>
    <property type="molecule type" value="Genomic_DNA"/>
</dbReference>
<name>R7V2N7_CAPTE</name>
<evidence type="ECO:0000256" key="1">
    <source>
        <dbReference type="ARBA" id="ARBA00004496"/>
    </source>
</evidence>
<reference evidence="8" key="1">
    <citation type="submission" date="2012-12" db="EMBL/GenBank/DDBJ databases">
        <authorList>
            <person name="Hellsten U."/>
            <person name="Grimwood J."/>
            <person name="Chapman J.A."/>
            <person name="Shapiro H."/>
            <person name="Aerts A."/>
            <person name="Otillar R.P."/>
            <person name="Terry A.Y."/>
            <person name="Boore J.L."/>
            <person name="Simakov O."/>
            <person name="Marletaz F."/>
            <person name="Cho S.-J."/>
            <person name="Edsinger-Gonzales E."/>
            <person name="Havlak P."/>
            <person name="Kuo D.-H."/>
            <person name="Larsson T."/>
            <person name="Lv J."/>
            <person name="Arendt D."/>
            <person name="Savage R."/>
            <person name="Osoegawa K."/>
            <person name="de Jong P."/>
            <person name="Lindberg D.R."/>
            <person name="Seaver E.C."/>
            <person name="Weisblat D.A."/>
            <person name="Putnam N.H."/>
            <person name="Grigoriev I.V."/>
            <person name="Rokhsar D.S."/>
        </authorList>
    </citation>
    <scope>NUCLEOTIDE SEQUENCE</scope>
    <source>
        <strain evidence="8">I ESC-2004</strain>
    </source>
</reference>
<dbReference type="EnsemblMetazoa" id="CapteT164006">
    <property type="protein sequence ID" value="CapteP164006"/>
    <property type="gene ID" value="CapteG164006"/>
</dbReference>
<evidence type="ECO:0000256" key="3">
    <source>
        <dbReference type="ARBA" id="ARBA00022490"/>
    </source>
</evidence>
<dbReference type="InterPro" id="IPR032675">
    <property type="entry name" value="LRR_dom_sf"/>
</dbReference>
<dbReference type="PANTHER" id="PTHR46545:SF1">
    <property type="entry name" value="LEUCINE-RICH REPEAT-CONTAINING PROTEIN 51"/>
    <property type="match status" value="1"/>
</dbReference>
<evidence type="ECO:0000256" key="2">
    <source>
        <dbReference type="ARBA" id="ARBA00014223"/>
    </source>
</evidence>
<dbReference type="SUPFAM" id="SSF52075">
    <property type="entry name" value="Outer arm dynein light chain 1"/>
    <property type="match status" value="1"/>
</dbReference>
<evidence type="ECO:0000256" key="4">
    <source>
        <dbReference type="ARBA" id="ARBA00022614"/>
    </source>
</evidence>
<evidence type="ECO:0000313" key="6">
    <source>
        <dbReference type="EMBL" id="ELU12804.1"/>
    </source>
</evidence>
<sequence>METPLDFSFLSIAELTELETEEPRALLGKNVPRDEEGKFNCKCLKLNNNQIADLKGLLPTLTKIILDPSVLSWIDISFNELTRIDPVFCDFPNLQILYLHGNQITDIKEVDKLAGVKNLKKLCLHGNPIETTKSYRWYVMSELHQLQSLDMSGITKADRVTASTWKSTNPTKKKKKRMDE</sequence>
<keyword evidence="4" id="KW-0433">Leucine-rich repeat</keyword>